<evidence type="ECO:0000313" key="4">
    <source>
        <dbReference type="Proteomes" id="UP001603978"/>
    </source>
</evidence>
<proteinExistence type="predicted"/>
<keyword evidence="3" id="KW-0489">Methyltransferase</keyword>
<dbReference type="InterPro" id="IPR029063">
    <property type="entry name" value="SAM-dependent_MTases_sf"/>
</dbReference>
<dbReference type="InterPro" id="IPR003356">
    <property type="entry name" value="DNA_methylase_A-5"/>
</dbReference>
<dbReference type="GO" id="GO:0032259">
    <property type="term" value="P:methylation"/>
    <property type="evidence" value="ECO:0007669"/>
    <property type="project" value="UniProtKB-KW"/>
</dbReference>
<dbReference type="Proteomes" id="UP001603978">
    <property type="component" value="Unassembled WGS sequence"/>
</dbReference>
<gene>
    <name evidence="3" type="ORF">ACFLIM_38760</name>
</gene>
<comment type="caution">
    <text evidence="3">The sequence shown here is derived from an EMBL/GenBank/DDBJ whole genome shotgun (WGS) entry which is preliminary data.</text>
</comment>
<evidence type="ECO:0000259" key="2">
    <source>
        <dbReference type="Pfam" id="PF02384"/>
    </source>
</evidence>
<keyword evidence="3" id="KW-0808">Transferase</keyword>
<sequence>MAKKRRPPKDLDQLDLFATEPEDPAPTLPAPEETIHLSGLAAAVQTPPEPEPVVEATNVLRSPRQQRARIDRIAPTSLAERIAEAWHRQHAGDGIAIPMGIVATLVLLRRTAVDGTDVAEFVLSLDKAELVKFHRHVWATLWMRQPYFVACAYPIHSWLMDEDEDLPAKVVDAIHAVTHTAITGGLFNITGDDDPAMRSDVDMLGTLLTNLRSEGARGALAEIHTPPELADMMARLLITPDDYEPGAWFAEPAAGTGGMFRAVSLAMRLQGMNPANFGWHMAELDPIATACSAVNAIVWGLGPNVLIFCGDTLVTGDTVTPAIEFRQGVLDHHHEVMSRFAIAQATRQVHALVTMLGVSD</sequence>
<dbReference type="SUPFAM" id="SSF53335">
    <property type="entry name" value="S-adenosyl-L-methionine-dependent methyltransferases"/>
    <property type="match status" value="1"/>
</dbReference>
<reference evidence="3 4" key="1">
    <citation type="submission" date="2024-10" db="EMBL/GenBank/DDBJ databases">
        <authorList>
            <person name="Topkara A.R."/>
            <person name="Saygin H."/>
        </authorList>
    </citation>
    <scope>NUCLEOTIDE SEQUENCE [LARGE SCALE GENOMIC DNA]</scope>
    <source>
        <strain evidence="3 4">M3C6</strain>
    </source>
</reference>
<accession>A0ABW7AP48</accession>
<feature type="region of interest" description="Disordered" evidence="1">
    <location>
        <begin position="1"/>
        <end position="29"/>
    </location>
</feature>
<dbReference type="RefSeq" id="WP_393173645.1">
    <property type="nucleotide sequence ID" value="NZ_JBICRM010000034.1"/>
</dbReference>
<feature type="domain" description="DNA methylase adenine-specific" evidence="2">
    <location>
        <begin position="221"/>
        <end position="315"/>
    </location>
</feature>
<evidence type="ECO:0000256" key="1">
    <source>
        <dbReference type="SAM" id="MobiDB-lite"/>
    </source>
</evidence>
<dbReference type="GO" id="GO:0008168">
    <property type="term" value="F:methyltransferase activity"/>
    <property type="evidence" value="ECO:0007669"/>
    <property type="project" value="UniProtKB-KW"/>
</dbReference>
<name>A0ABW7AP48_9ACTN</name>
<dbReference type="Pfam" id="PF02384">
    <property type="entry name" value="N6_Mtase"/>
    <property type="match status" value="1"/>
</dbReference>
<dbReference type="Gene3D" id="3.40.50.150">
    <property type="entry name" value="Vaccinia Virus protein VP39"/>
    <property type="match status" value="1"/>
</dbReference>
<organism evidence="3 4">
    <name type="scientific">Nonomuraea marmarensis</name>
    <dbReference type="NCBI Taxonomy" id="3351344"/>
    <lineage>
        <taxon>Bacteria</taxon>
        <taxon>Bacillati</taxon>
        <taxon>Actinomycetota</taxon>
        <taxon>Actinomycetes</taxon>
        <taxon>Streptosporangiales</taxon>
        <taxon>Streptosporangiaceae</taxon>
        <taxon>Nonomuraea</taxon>
    </lineage>
</organism>
<keyword evidence="4" id="KW-1185">Reference proteome</keyword>
<evidence type="ECO:0000313" key="3">
    <source>
        <dbReference type="EMBL" id="MFG1709150.1"/>
    </source>
</evidence>
<dbReference type="EMBL" id="JBICRM010000034">
    <property type="protein sequence ID" value="MFG1709150.1"/>
    <property type="molecule type" value="Genomic_DNA"/>
</dbReference>
<protein>
    <submittedName>
        <fullName evidence="3">N-6 DNA methylase</fullName>
    </submittedName>
</protein>